<reference evidence="1 2" key="1">
    <citation type="journal article" date="2016" name="Sci. Rep.">
        <title>The Dendrobium catenatum Lindl. genome sequence provides insights into polysaccharide synthase, floral development and adaptive evolution.</title>
        <authorList>
            <person name="Zhang G.Q."/>
            <person name="Xu Q."/>
            <person name="Bian C."/>
            <person name="Tsai W.C."/>
            <person name="Yeh C.M."/>
            <person name="Liu K.W."/>
            <person name="Yoshida K."/>
            <person name="Zhang L.S."/>
            <person name="Chang S.B."/>
            <person name="Chen F."/>
            <person name="Shi Y."/>
            <person name="Su Y.Y."/>
            <person name="Zhang Y.Q."/>
            <person name="Chen L.J."/>
            <person name="Yin Y."/>
            <person name="Lin M."/>
            <person name="Huang H."/>
            <person name="Deng H."/>
            <person name="Wang Z.W."/>
            <person name="Zhu S.L."/>
            <person name="Zhao X."/>
            <person name="Deng C."/>
            <person name="Niu S.C."/>
            <person name="Huang J."/>
            <person name="Wang M."/>
            <person name="Liu G.H."/>
            <person name="Yang H.J."/>
            <person name="Xiao X.J."/>
            <person name="Hsiao Y.Y."/>
            <person name="Wu W.L."/>
            <person name="Chen Y.Y."/>
            <person name="Mitsuda N."/>
            <person name="Ohme-Takagi M."/>
            <person name="Luo Y.B."/>
            <person name="Van de Peer Y."/>
            <person name="Liu Z.J."/>
        </authorList>
    </citation>
    <scope>NUCLEOTIDE SEQUENCE [LARGE SCALE GENOMIC DNA]</scope>
    <source>
        <tissue evidence="1">The whole plant</tissue>
    </source>
</reference>
<name>A0A2I0VZU4_9ASPA</name>
<proteinExistence type="predicted"/>
<accession>A0A2I0VZU4</accession>
<dbReference type="Proteomes" id="UP000233837">
    <property type="component" value="Unassembled WGS sequence"/>
</dbReference>
<evidence type="ECO:0000313" key="2">
    <source>
        <dbReference type="Proteomes" id="UP000233837"/>
    </source>
</evidence>
<reference evidence="1 2" key="2">
    <citation type="journal article" date="2017" name="Nature">
        <title>The Apostasia genome and the evolution of orchids.</title>
        <authorList>
            <person name="Zhang G.Q."/>
            <person name="Liu K.W."/>
            <person name="Li Z."/>
            <person name="Lohaus R."/>
            <person name="Hsiao Y.Y."/>
            <person name="Niu S.C."/>
            <person name="Wang J.Y."/>
            <person name="Lin Y.C."/>
            <person name="Xu Q."/>
            <person name="Chen L.J."/>
            <person name="Yoshida K."/>
            <person name="Fujiwara S."/>
            <person name="Wang Z.W."/>
            <person name="Zhang Y.Q."/>
            <person name="Mitsuda N."/>
            <person name="Wang M."/>
            <person name="Liu G.H."/>
            <person name="Pecoraro L."/>
            <person name="Huang H.X."/>
            <person name="Xiao X.J."/>
            <person name="Lin M."/>
            <person name="Wu X.Y."/>
            <person name="Wu W.L."/>
            <person name="Chen Y.Y."/>
            <person name="Chang S.B."/>
            <person name="Sakamoto S."/>
            <person name="Ohme-Takagi M."/>
            <person name="Yagi M."/>
            <person name="Zeng S.J."/>
            <person name="Shen C.Y."/>
            <person name="Yeh C.M."/>
            <person name="Luo Y.B."/>
            <person name="Tsai W.C."/>
            <person name="Van de Peer Y."/>
            <person name="Liu Z.J."/>
        </authorList>
    </citation>
    <scope>NUCLEOTIDE SEQUENCE [LARGE SCALE GENOMIC DNA]</scope>
    <source>
        <tissue evidence="1">The whole plant</tissue>
    </source>
</reference>
<dbReference type="EMBL" id="KZ503041">
    <property type="protein sequence ID" value="PKU68934.1"/>
    <property type="molecule type" value="Genomic_DNA"/>
</dbReference>
<gene>
    <name evidence="1" type="ORF">MA16_Dca002202</name>
</gene>
<protein>
    <submittedName>
        <fullName evidence="1">Uncharacterized protein</fullName>
    </submittedName>
</protein>
<sequence>MHIEKNFMDNIFNTIMDVKGKTKDNVKVRMNIKEFCRRKNLELVTIIDGKLMKPKAPYSFTLEQKRSIC</sequence>
<organism evidence="1 2">
    <name type="scientific">Dendrobium catenatum</name>
    <dbReference type="NCBI Taxonomy" id="906689"/>
    <lineage>
        <taxon>Eukaryota</taxon>
        <taxon>Viridiplantae</taxon>
        <taxon>Streptophyta</taxon>
        <taxon>Embryophyta</taxon>
        <taxon>Tracheophyta</taxon>
        <taxon>Spermatophyta</taxon>
        <taxon>Magnoliopsida</taxon>
        <taxon>Liliopsida</taxon>
        <taxon>Asparagales</taxon>
        <taxon>Orchidaceae</taxon>
        <taxon>Epidendroideae</taxon>
        <taxon>Malaxideae</taxon>
        <taxon>Dendrobiinae</taxon>
        <taxon>Dendrobium</taxon>
    </lineage>
</organism>
<keyword evidence="2" id="KW-1185">Reference proteome</keyword>
<dbReference type="AlphaFoldDB" id="A0A2I0VZU4"/>
<evidence type="ECO:0000313" key="1">
    <source>
        <dbReference type="EMBL" id="PKU68934.1"/>
    </source>
</evidence>